<dbReference type="EMBL" id="AP014612">
    <property type="protein sequence ID" value="BAQ23706.1"/>
    <property type="molecule type" value="Genomic_DNA"/>
</dbReference>
<evidence type="ECO:0000313" key="3">
    <source>
        <dbReference type="Proteomes" id="UP000217758"/>
    </source>
</evidence>
<dbReference type="InterPro" id="IPR050325">
    <property type="entry name" value="Prot/Nucl_acid_deglycase"/>
</dbReference>
<dbReference type="RefSeq" id="WP_128832911.1">
    <property type="nucleotide sequence ID" value="NZ_AP014612.1"/>
</dbReference>
<dbReference type="GO" id="GO:0006508">
    <property type="term" value="P:proteolysis"/>
    <property type="evidence" value="ECO:0007669"/>
    <property type="project" value="UniProtKB-KW"/>
</dbReference>
<dbReference type="PANTHER" id="PTHR48094">
    <property type="entry name" value="PROTEIN/NUCLEIC ACID DEGLYCASE DJ-1-RELATED"/>
    <property type="match status" value="1"/>
</dbReference>
<accession>A0A1L7LHQ3</accession>
<evidence type="ECO:0000313" key="2">
    <source>
        <dbReference type="EMBL" id="BAQ23706.1"/>
    </source>
</evidence>
<dbReference type="SUPFAM" id="SSF52317">
    <property type="entry name" value="Class I glutamine amidotransferase-like"/>
    <property type="match status" value="1"/>
</dbReference>
<dbReference type="Gene3D" id="3.40.50.880">
    <property type="match status" value="1"/>
</dbReference>
<keyword evidence="3" id="KW-1185">Reference proteome</keyword>
<feature type="domain" description="DJ-1/PfpI" evidence="1">
    <location>
        <begin position="4"/>
        <end position="167"/>
    </location>
</feature>
<sequence length="191" mass="21716">MKNEILVYVFDGYADWEPAYVCSELNRQDSPFQIKTISLDKQPKKSMGGFCVLPDYDISNYPKEFKLLIILGGDSWLAGRNTEILPVVDYAIRHQISVAAICAATNFLAENGYLDHVKHTGNSLEFMKKQAPHYRGEDFYVEEQAVSDGGIVTANGTAALEFAREILLLLNIKNPQEIEEWYHFNKVGFYH</sequence>
<dbReference type="Pfam" id="PF01965">
    <property type="entry name" value="DJ-1_PfpI"/>
    <property type="match status" value="1"/>
</dbReference>
<protein>
    <submittedName>
        <fullName evidence="2">Intracellular protease</fullName>
    </submittedName>
</protein>
<dbReference type="PANTHER" id="PTHR48094:SF19">
    <property type="entry name" value="DJ-1_PFPI DOMAIN-CONTAINING PROTEIN"/>
    <property type="match status" value="1"/>
</dbReference>
<proteinExistence type="predicted"/>
<name>A0A1L7LHQ3_9STRE</name>
<reference evidence="2 3" key="1">
    <citation type="journal article" date="2016" name="Microbiol. Immunol.">
        <title>Complete genome sequence of Streptococcus troglodytae TKU31 isolated from the oral cavity of a chimpanzee (Pan troglodytes).</title>
        <authorList>
            <person name="Okamoto M."/>
            <person name="Naito M."/>
            <person name="Miyanohara M."/>
            <person name="Imai S."/>
            <person name="Nomura Y."/>
            <person name="Saito W."/>
            <person name="Momoi Y."/>
            <person name="Takada K."/>
            <person name="Miyabe-Nishiwaki T."/>
            <person name="Tomonaga M."/>
            <person name="Hanada N."/>
        </authorList>
    </citation>
    <scope>NUCLEOTIDE SEQUENCE [LARGE SCALE GENOMIC DNA]</scope>
    <source>
        <strain evidence="3">TKU 31</strain>
    </source>
</reference>
<dbReference type="GO" id="GO:0008233">
    <property type="term" value="F:peptidase activity"/>
    <property type="evidence" value="ECO:0007669"/>
    <property type="project" value="UniProtKB-KW"/>
</dbReference>
<dbReference type="AlphaFoldDB" id="A0A1L7LHQ3"/>
<organism evidence="2 3">
    <name type="scientific">Streptococcus troglodytae</name>
    <dbReference type="NCBI Taxonomy" id="1111760"/>
    <lineage>
        <taxon>Bacteria</taxon>
        <taxon>Bacillati</taxon>
        <taxon>Bacillota</taxon>
        <taxon>Bacilli</taxon>
        <taxon>Lactobacillales</taxon>
        <taxon>Streptococcaceae</taxon>
        <taxon>Streptococcus</taxon>
    </lineage>
</organism>
<dbReference type="GO" id="GO:0005737">
    <property type="term" value="C:cytoplasm"/>
    <property type="evidence" value="ECO:0007669"/>
    <property type="project" value="TreeGrafter"/>
</dbReference>
<keyword evidence="2" id="KW-0645">Protease</keyword>
<dbReference type="InterPro" id="IPR002818">
    <property type="entry name" value="DJ-1/PfpI"/>
</dbReference>
<gene>
    <name evidence="2" type="ORF">SRT_04450</name>
</gene>
<dbReference type="Proteomes" id="UP000217758">
    <property type="component" value="Chromosome"/>
</dbReference>
<evidence type="ECO:0000259" key="1">
    <source>
        <dbReference type="Pfam" id="PF01965"/>
    </source>
</evidence>
<keyword evidence="2" id="KW-0378">Hydrolase</keyword>
<dbReference type="KEGG" id="strg:SRT_04450"/>
<dbReference type="CDD" id="cd03140">
    <property type="entry name" value="GATase1_PfpI_3"/>
    <property type="match status" value="1"/>
</dbReference>
<dbReference type="InterPro" id="IPR029062">
    <property type="entry name" value="Class_I_gatase-like"/>
</dbReference>